<reference evidence="2 3" key="1">
    <citation type="submission" date="2014-04" db="EMBL/GenBank/DDBJ databases">
        <title>Aquimarina sp. 22II-S11-z7 Genome Sequencing.</title>
        <authorList>
            <person name="Lai Q."/>
        </authorList>
    </citation>
    <scope>NUCLEOTIDE SEQUENCE [LARGE SCALE GENOMIC DNA]</scope>
    <source>
        <strain evidence="2 3">22II-S11-z7</strain>
    </source>
</reference>
<protein>
    <submittedName>
        <fullName evidence="2">Uncharacterized protein</fullName>
    </submittedName>
</protein>
<proteinExistence type="predicted"/>
<dbReference type="Proteomes" id="UP000023541">
    <property type="component" value="Unassembled WGS sequence"/>
</dbReference>
<feature type="chain" id="PRO_5001517431" evidence="1">
    <location>
        <begin position="19"/>
        <end position="74"/>
    </location>
</feature>
<sequence length="74" mass="8078">MKKKFLVFGLALCASALAFTISNSDSKEEISGLFVDSDNIAQAYYFGGCVTETALCDPGGGEVYLYRQWINNPQ</sequence>
<dbReference type="STRING" id="1317122.ATO12_17220"/>
<keyword evidence="1" id="KW-0732">Signal</keyword>
<dbReference type="RefSeq" id="WP_034242430.1">
    <property type="nucleotide sequence ID" value="NZ_AQRA01000005.1"/>
</dbReference>
<organism evidence="2 3">
    <name type="scientific">Aquimarina atlantica</name>
    <dbReference type="NCBI Taxonomy" id="1317122"/>
    <lineage>
        <taxon>Bacteria</taxon>
        <taxon>Pseudomonadati</taxon>
        <taxon>Bacteroidota</taxon>
        <taxon>Flavobacteriia</taxon>
        <taxon>Flavobacteriales</taxon>
        <taxon>Flavobacteriaceae</taxon>
        <taxon>Aquimarina</taxon>
    </lineage>
</organism>
<evidence type="ECO:0000256" key="1">
    <source>
        <dbReference type="SAM" id="SignalP"/>
    </source>
</evidence>
<feature type="signal peptide" evidence="1">
    <location>
        <begin position="1"/>
        <end position="18"/>
    </location>
</feature>
<dbReference type="AlphaFoldDB" id="A0A023BUH1"/>
<name>A0A023BUH1_9FLAO</name>
<dbReference type="OrthoDB" id="1454081at2"/>
<gene>
    <name evidence="2" type="ORF">ATO12_17220</name>
</gene>
<evidence type="ECO:0000313" key="3">
    <source>
        <dbReference type="Proteomes" id="UP000023541"/>
    </source>
</evidence>
<keyword evidence="3" id="KW-1185">Reference proteome</keyword>
<dbReference type="EMBL" id="AQRA01000005">
    <property type="protein sequence ID" value="EZH73677.1"/>
    <property type="molecule type" value="Genomic_DNA"/>
</dbReference>
<comment type="caution">
    <text evidence="2">The sequence shown here is derived from an EMBL/GenBank/DDBJ whole genome shotgun (WGS) entry which is preliminary data.</text>
</comment>
<accession>A0A023BUH1</accession>
<evidence type="ECO:0000313" key="2">
    <source>
        <dbReference type="EMBL" id="EZH73677.1"/>
    </source>
</evidence>